<feature type="domain" description="Baseplate structural protein Gp10 C-terminal" evidence="1">
    <location>
        <begin position="784"/>
        <end position="906"/>
    </location>
</feature>
<dbReference type="Pfam" id="PF21939">
    <property type="entry name" value="Gp10_C"/>
    <property type="match status" value="1"/>
</dbReference>
<dbReference type="EMBL" id="FMHG01000001">
    <property type="protein sequence ID" value="SCJ39579.1"/>
    <property type="molecule type" value="Genomic_DNA"/>
</dbReference>
<dbReference type="AlphaFoldDB" id="A0A1C6G2L4"/>
<reference evidence="2" key="1">
    <citation type="submission" date="2015-09" db="EMBL/GenBank/DDBJ databases">
        <authorList>
            <consortium name="Pathogen Informatics"/>
        </authorList>
    </citation>
    <scope>NUCLEOTIDE SEQUENCE</scope>
    <source>
        <strain evidence="2">2789STDY5834896</strain>
    </source>
</reference>
<name>A0A1C6G2L4_9FIRM</name>
<protein>
    <submittedName>
        <fullName evidence="2">Phage-related holin (Lysis protein)</fullName>
    </submittedName>
</protein>
<sequence>MARINGSVSNYVGNYAYYLDVYEIQTDVTNNRSIVRVDVWLTSGTRSWDSISAVGGTVTINGGQHNFSKVVSIGAGGKVVLATCDAWVYHNATGGGSIGISSTFSPTSSWSPGYCQASGTYTLSTIPRASTPSMGAFKAGDNVTVSISRASSSFTHSLTLKVGGTTIKTASGVGTSQTWSFSEADVKSIYTAMGSATSATATVTCVTYSGSTNIGTKSATATCSQVGGSTLTTTPNTTVGDSLALSITRDRATVTHTLRFYAGSTLVRTASGVGAAYTFTPTTAEIGTIYGAMGSANSVTFKVTCAAAHYARSLGTSEKSGTASAPGVSTITSSPAHTIGNGYTVTLTRTRSAVTHTVELYVGNTKIRTGTNVGTSYAYTPTAAEISAEYAATPNSNTATAKIVCRCYHYDHLCGTVQATGNATVDAAAAAPVFTGFVFADINAVTTALTGNDQQLISGYSTLRATVPVGSKATSTTGATIKQYILYCGGASISGTYSATADVSMQLTSVTSGSIRVAAVDSRGNQTVIERLAVLVPYTPPRITKVTLRRDSGVDAKTQLELQGVWWTGSFGAVDNAVSASYQYRGTADKDLSASITIPITTEGAEFKYIGYIDGDLGTGGFTFDRSFYLLFTTADLLASATAEGTIDRGVPTMHMTQTGIGIGKMHESGSIDTVGNIVEAGTALPDKYAAKAHGHTALTSLGNQTPESGRTANRGGVYSYNVANGVAGAPADYLSVLGFGRGAGGSVEIAGQWTAGQTLYARALRDMQDNWWPWVELITSKNLLNKVYPVGSIYMSMVNTSPQSFLGGTWAAIAPGRVLVGVNTSDGDFNAPNKSGGSKTITVAQSNLPPRTMVRVSLSGQGGAQPPFGAVTGWANTTMQDANLKNSQAIKTVPPYLTCYMWRRTA</sequence>
<proteinExistence type="predicted"/>
<dbReference type="InterPro" id="IPR053827">
    <property type="entry name" value="Gp10_C"/>
</dbReference>
<dbReference type="Pfam" id="PF05895">
    <property type="entry name" value="DUF859"/>
    <property type="match status" value="2"/>
</dbReference>
<dbReference type="InterPro" id="IPR008577">
    <property type="entry name" value="DUF859"/>
</dbReference>
<evidence type="ECO:0000259" key="1">
    <source>
        <dbReference type="Pfam" id="PF21939"/>
    </source>
</evidence>
<gene>
    <name evidence="2" type="ORF">SAMEA3545359_00207</name>
</gene>
<evidence type="ECO:0000313" key="2">
    <source>
        <dbReference type="EMBL" id="SCJ39579.1"/>
    </source>
</evidence>
<organism evidence="2">
    <name type="scientific">uncultured Anaerotruncus sp</name>
    <dbReference type="NCBI Taxonomy" id="905011"/>
    <lineage>
        <taxon>Bacteria</taxon>
        <taxon>Bacillati</taxon>
        <taxon>Bacillota</taxon>
        <taxon>Clostridia</taxon>
        <taxon>Eubacteriales</taxon>
        <taxon>Oscillospiraceae</taxon>
        <taxon>Anaerotruncus</taxon>
        <taxon>environmental samples</taxon>
    </lineage>
</organism>
<accession>A0A1C6G2L4</accession>